<keyword evidence="2" id="KW-1185">Reference proteome</keyword>
<dbReference type="Proteomes" id="UP001180481">
    <property type="component" value="Chromosome"/>
</dbReference>
<evidence type="ECO:0008006" key="3">
    <source>
        <dbReference type="Google" id="ProtNLM"/>
    </source>
</evidence>
<organism evidence="1 2">
    <name type="scientific">Flavobacterium nakdongensis</name>
    <dbReference type="NCBI Taxonomy" id="3073563"/>
    <lineage>
        <taxon>Bacteria</taxon>
        <taxon>Pseudomonadati</taxon>
        <taxon>Bacteroidota</taxon>
        <taxon>Flavobacteriia</taxon>
        <taxon>Flavobacteriales</taxon>
        <taxon>Flavobacteriaceae</taxon>
        <taxon>Flavobacterium</taxon>
    </lineage>
</organism>
<dbReference type="EMBL" id="CP133721">
    <property type="protein sequence ID" value="WMW77090.1"/>
    <property type="molecule type" value="Genomic_DNA"/>
</dbReference>
<accession>A0ABY9R748</accession>
<gene>
    <name evidence="1" type="ORF">RF683_06215</name>
</gene>
<name>A0ABY9R748_9FLAO</name>
<dbReference type="RefSeq" id="WP_309531474.1">
    <property type="nucleotide sequence ID" value="NZ_CP133721.1"/>
</dbReference>
<reference evidence="1" key="1">
    <citation type="submission" date="2023-09" db="EMBL/GenBank/DDBJ databases">
        <title>Flavobacterium sp. 20NA77.7 isolated from freshwater.</title>
        <authorList>
            <person name="Le V."/>
            <person name="Ko S.-R."/>
            <person name="Ahn C.-Y."/>
            <person name="Oh H.-M."/>
        </authorList>
    </citation>
    <scope>NUCLEOTIDE SEQUENCE</scope>
    <source>
        <strain evidence="1">20NA77.7</strain>
    </source>
</reference>
<sequence length="76" mass="8860">MRTVTIDAITEKLKNTPSSILEKIWGYADALLENNELTYMLTEEQKGHLLKQNDVPLNQCMDAEEVYQQVKQKYEL</sequence>
<evidence type="ECO:0000313" key="1">
    <source>
        <dbReference type="EMBL" id="WMW77090.1"/>
    </source>
</evidence>
<proteinExistence type="predicted"/>
<evidence type="ECO:0000313" key="2">
    <source>
        <dbReference type="Proteomes" id="UP001180481"/>
    </source>
</evidence>
<protein>
    <recommendedName>
        <fullName evidence="3">Addiction module component</fullName>
    </recommendedName>
</protein>